<organism evidence="1">
    <name type="scientific">Vitis vinifera</name>
    <name type="common">Grape</name>
    <dbReference type="NCBI Taxonomy" id="29760"/>
    <lineage>
        <taxon>Eukaryota</taxon>
        <taxon>Viridiplantae</taxon>
        <taxon>Streptophyta</taxon>
        <taxon>Embryophyta</taxon>
        <taxon>Tracheophyta</taxon>
        <taxon>Spermatophyta</taxon>
        <taxon>Magnoliopsida</taxon>
        <taxon>eudicotyledons</taxon>
        <taxon>Gunneridae</taxon>
        <taxon>Pentapetalae</taxon>
        <taxon>rosids</taxon>
        <taxon>Vitales</taxon>
        <taxon>Vitaceae</taxon>
        <taxon>Viteae</taxon>
        <taxon>Vitis</taxon>
    </lineage>
</organism>
<dbReference type="EMBL" id="AM424361">
    <property type="protein sequence ID" value="CAN73330.1"/>
    <property type="molecule type" value="Genomic_DNA"/>
</dbReference>
<protein>
    <submittedName>
        <fullName evidence="1">Uncharacterized protein</fullName>
    </submittedName>
</protein>
<name>A5AE70_VITVI</name>
<sequence length="165" mass="18730">MDMKDGDWWQSEIEESSLESLAKDVWTRRPDTPSEGGGKWVFFIRITYPDMICYRLECDRRECRVLLPEGVRIGKRAAIPPGCITSGILLCRHSTRMSHIRNLHRRHSIQKSAPPPFHPDISHPTPDAGWERRAFQLPRSTISGSSDSAYPQSFAAILHSAAVFS</sequence>
<accession>A5AE70</accession>
<gene>
    <name evidence="1" type="ORF">VITISV_015807</name>
</gene>
<dbReference type="AlphaFoldDB" id="A5AE70"/>
<reference evidence="1" key="1">
    <citation type="journal article" date="2007" name="PLoS ONE">
        <title>The first genome sequence of an elite grapevine cultivar (Pinot noir Vitis vinifera L.): coping with a highly heterozygous genome.</title>
        <authorList>
            <person name="Velasco R."/>
            <person name="Zharkikh A."/>
            <person name="Troggio M."/>
            <person name="Cartwright D.A."/>
            <person name="Cestaro A."/>
            <person name="Pruss D."/>
            <person name="Pindo M."/>
            <person name="FitzGerald L.M."/>
            <person name="Vezzulli S."/>
            <person name="Reid J."/>
            <person name="Malacarne G."/>
            <person name="Iliev D."/>
            <person name="Coppola G."/>
            <person name="Wardell B."/>
            <person name="Micheletti D."/>
            <person name="Macalma T."/>
            <person name="Facci M."/>
            <person name="Mitchell J.T."/>
            <person name="Perazzolli M."/>
            <person name="Eldredge G."/>
            <person name="Gatto P."/>
            <person name="Oyzerski R."/>
            <person name="Moretto M."/>
            <person name="Gutin N."/>
            <person name="Stefanini M."/>
            <person name="Chen Y."/>
            <person name="Segala C."/>
            <person name="Davenport C."/>
            <person name="Dematte L."/>
            <person name="Mraz A."/>
            <person name="Battilana J."/>
            <person name="Stormo K."/>
            <person name="Costa F."/>
            <person name="Tao Q."/>
            <person name="Si-Ammour A."/>
            <person name="Harkins T."/>
            <person name="Lackey A."/>
            <person name="Perbost C."/>
            <person name="Taillon B."/>
            <person name="Stella A."/>
            <person name="Solovyev V."/>
            <person name="Fawcett J.A."/>
            <person name="Sterck L."/>
            <person name="Vandepoele K."/>
            <person name="Grando S.M."/>
            <person name="Toppo S."/>
            <person name="Moser C."/>
            <person name="Lanchbury J."/>
            <person name="Bogden R."/>
            <person name="Skolnick M."/>
            <person name="Sgaramella V."/>
            <person name="Bhatnagar S.K."/>
            <person name="Fontana P."/>
            <person name="Gutin A."/>
            <person name="Van de Peer Y."/>
            <person name="Salamini F."/>
            <person name="Viola R."/>
        </authorList>
    </citation>
    <scope>NUCLEOTIDE SEQUENCE</scope>
</reference>
<proteinExistence type="predicted"/>
<evidence type="ECO:0000313" key="1">
    <source>
        <dbReference type="EMBL" id="CAN73330.1"/>
    </source>
</evidence>